<gene>
    <name evidence="2" type="ORF">VFPBJ_11755</name>
</gene>
<feature type="chain" id="PRO_5008100973" evidence="1">
    <location>
        <begin position="21"/>
        <end position="191"/>
    </location>
</feature>
<dbReference type="Proteomes" id="UP000078240">
    <property type="component" value="Unassembled WGS sequence"/>
</dbReference>
<protein>
    <submittedName>
        <fullName evidence="2">Uncharacterized protein</fullName>
    </submittedName>
</protein>
<name>A0A179EW24_PURLI</name>
<proteinExistence type="predicted"/>
<feature type="signal peptide" evidence="1">
    <location>
        <begin position="1"/>
        <end position="20"/>
    </location>
</feature>
<keyword evidence="1" id="KW-0732">Signal</keyword>
<reference evidence="2 3" key="1">
    <citation type="submission" date="2016-01" db="EMBL/GenBank/DDBJ databases">
        <title>Biosynthesis of antibiotic leucinostatins and their inhibition on Phytophthora in bio-control Purpureocillium lilacinum.</title>
        <authorList>
            <person name="Wang G."/>
            <person name="Liu Z."/>
            <person name="Lin R."/>
            <person name="Li E."/>
            <person name="Mao Z."/>
            <person name="Ling J."/>
            <person name="Yin W."/>
            <person name="Xie B."/>
        </authorList>
    </citation>
    <scope>NUCLEOTIDE SEQUENCE [LARGE SCALE GENOMIC DNA]</scope>
    <source>
        <strain evidence="2">PLBJ-1</strain>
    </source>
</reference>
<evidence type="ECO:0000256" key="1">
    <source>
        <dbReference type="SAM" id="SignalP"/>
    </source>
</evidence>
<sequence>MNLHLLIFSALAEWSTEGLGKDDNAVAAMEPTPPPVLKNNFQCLGTSCCTHPVCASLKERALCRQWYFLRWVSIGPLMPSEMLKELRERLEGRKFRFCATSTVTGVFNILLKVEPGDFTGWSRYLVPTPLASVFQAGHCRVWQLKCCWDAFECDVQIWFAALTETDDRTVFGDRRLSCDLLDETRLAGVGG</sequence>
<evidence type="ECO:0000313" key="2">
    <source>
        <dbReference type="EMBL" id="OAQ57372.1"/>
    </source>
</evidence>
<comment type="caution">
    <text evidence="2">The sequence shown here is derived from an EMBL/GenBank/DDBJ whole genome shotgun (WGS) entry which is preliminary data.</text>
</comment>
<organism evidence="2 3">
    <name type="scientific">Purpureocillium lilacinum</name>
    <name type="common">Paecilomyces lilacinus</name>
    <dbReference type="NCBI Taxonomy" id="33203"/>
    <lineage>
        <taxon>Eukaryota</taxon>
        <taxon>Fungi</taxon>
        <taxon>Dikarya</taxon>
        <taxon>Ascomycota</taxon>
        <taxon>Pezizomycotina</taxon>
        <taxon>Sordariomycetes</taxon>
        <taxon>Hypocreomycetidae</taxon>
        <taxon>Hypocreales</taxon>
        <taxon>Ophiocordycipitaceae</taxon>
        <taxon>Purpureocillium</taxon>
    </lineage>
</organism>
<accession>A0A179EW24</accession>
<dbReference type="EMBL" id="LSBH01000110">
    <property type="protein sequence ID" value="OAQ57372.1"/>
    <property type="molecule type" value="Genomic_DNA"/>
</dbReference>
<evidence type="ECO:0000313" key="3">
    <source>
        <dbReference type="Proteomes" id="UP000078240"/>
    </source>
</evidence>
<dbReference type="AlphaFoldDB" id="A0A179EW24"/>